<protein>
    <submittedName>
        <fullName evidence="1">Uncharacterized protein</fullName>
    </submittedName>
</protein>
<sequence length="81" mass="9431">MTIIDSDATTEVPLDMQETRQEKSQNVGQQRTLRVRFDEALRMHWFGGNQYIGRVMDKECAVLQSPMDEKDQEGEVDKRNV</sequence>
<gene>
    <name evidence="1" type="ORF">AG0111_0g2559</name>
</gene>
<accession>A0ACB6FXL2</accession>
<evidence type="ECO:0000313" key="1">
    <source>
        <dbReference type="EMBL" id="KAB2109090.1"/>
    </source>
</evidence>
<dbReference type="Proteomes" id="UP000293547">
    <property type="component" value="Unassembled WGS sequence"/>
</dbReference>
<dbReference type="EMBL" id="PDWZ02000002">
    <property type="protein sequence ID" value="KAB2109090.1"/>
    <property type="molecule type" value="Genomic_DNA"/>
</dbReference>
<reference evidence="1 2" key="1">
    <citation type="journal article" date="2019" name="bioRxiv">
        <title>Genomics, evolutionary history and diagnostics of the Alternaria alternata species group including apple and Asian pear pathotypes.</title>
        <authorList>
            <person name="Armitage A.D."/>
            <person name="Cockerton H.M."/>
            <person name="Sreenivasaprasad S."/>
            <person name="Woodhall J.W."/>
            <person name="Lane C.R."/>
            <person name="Harrison R.J."/>
            <person name="Clarkson J.P."/>
        </authorList>
    </citation>
    <scope>NUCLEOTIDE SEQUENCE [LARGE SCALE GENOMIC DNA]</scope>
    <source>
        <strain evidence="1 2">FERA 650</strain>
    </source>
</reference>
<comment type="caution">
    <text evidence="1">The sequence shown here is derived from an EMBL/GenBank/DDBJ whole genome shotgun (WGS) entry which is preliminary data.</text>
</comment>
<proteinExistence type="predicted"/>
<keyword evidence="2" id="KW-1185">Reference proteome</keyword>
<organism evidence="1 2">
    <name type="scientific">Alternaria gaisen</name>
    <dbReference type="NCBI Taxonomy" id="167740"/>
    <lineage>
        <taxon>Eukaryota</taxon>
        <taxon>Fungi</taxon>
        <taxon>Dikarya</taxon>
        <taxon>Ascomycota</taxon>
        <taxon>Pezizomycotina</taxon>
        <taxon>Dothideomycetes</taxon>
        <taxon>Pleosporomycetidae</taxon>
        <taxon>Pleosporales</taxon>
        <taxon>Pleosporineae</taxon>
        <taxon>Pleosporaceae</taxon>
        <taxon>Alternaria</taxon>
        <taxon>Alternaria sect. Alternaria</taxon>
    </lineage>
</organism>
<evidence type="ECO:0000313" key="2">
    <source>
        <dbReference type="Proteomes" id="UP000293547"/>
    </source>
</evidence>
<name>A0ACB6FXL2_9PLEO</name>